<dbReference type="RefSeq" id="WP_131918126.1">
    <property type="nucleotide sequence ID" value="NZ_JAOQNU010000003.1"/>
</dbReference>
<gene>
    <name evidence="9" type="ORF">EDD73_103172</name>
</gene>
<sequence length="198" mass="21930">MTGVKRQGHVGWLPVSIVLGSFTHVKMFMTSPRSLAQDAGTAGWIVPLLSAFAMVIPFWALERLIRDHGRRSLLEIAGTLWGTPVRRLLGILYAGIFLLLYALYLRHFGELVVATLLPQTPLFTVITAMILLNLYLAYEGLESLSRTNMIIFPFVFLISIVAFTAAASTGEIYRLAPWLGYGLWETASAGLVYTTLHS</sequence>
<evidence type="ECO:0000256" key="8">
    <source>
        <dbReference type="SAM" id="Phobius"/>
    </source>
</evidence>
<accession>A0A4R2RYC8</accession>
<evidence type="ECO:0000256" key="4">
    <source>
        <dbReference type="ARBA" id="ARBA00022544"/>
    </source>
</evidence>
<dbReference type="EMBL" id="SLXT01000003">
    <property type="protein sequence ID" value="TCP68538.1"/>
    <property type="molecule type" value="Genomic_DNA"/>
</dbReference>
<keyword evidence="5 8" id="KW-0812">Transmembrane</keyword>
<dbReference type="GO" id="GO:0009847">
    <property type="term" value="P:spore germination"/>
    <property type="evidence" value="ECO:0007669"/>
    <property type="project" value="InterPro"/>
</dbReference>
<dbReference type="Pfam" id="PF03845">
    <property type="entry name" value="Spore_permease"/>
    <property type="match status" value="1"/>
</dbReference>
<comment type="similarity">
    <text evidence="2">Belongs to the amino acid-polyamine-organocation (APC) superfamily. Spore germination protein (SGP) (TC 2.A.3.9) family.</text>
</comment>
<protein>
    <submittedName>
        <fullName evidence="9">Spore germination protein</fullName>
    </submittedName>
</protein>
<keyword evidence="7 8" id="KW-0472">Membrane</keyword>
<evidence type="ECO:0000256" key="3">
    <source>
        <dbReference type="ARBA" id="ARBA00022448"/>
    </source>
</evidence>
<feature type="transmembrane region" description="Helical" evidence="8">
    <location>
        <begin position="88"/>
        <end position="104"/>
    </location>
</feature>
<evidence type="ECO:0000256" key="1">
    <source>
        <dbReference type="ARBA" id="ARBA00004141"/>
    </source>
</evidence>
<feature type="transmembrane region" description="Helical" evidence="8">
    <location>
        <begin position="41"/>
        <end position="61"/>
    </location>
</feature>
<organism evidence="9 10">
    <name type="scientific">Heliophilum fasciatum</name>
    <dbReference type="NCBI Taxonomy" id="35700"/>
    <lineage>
        <taxon>Bacteria</taxon>
        <taxon>Bacillati</taxon>
        <taxon>Bacillota</taxon>
        <taxon>Clostridia</taxon>
        <taxon>Eubacteriales</taxon>
        <taxon>Heliobacteriaceae</taxon>
        <taxon>Heliophilum</taxon>
    </lineage>
</organism>
<dbReference type="InterPro" id="IPR004761">
    <property type="entry name" value="Spore_GerAB"/>
</dbReference>
<proteinExistence type="inferred from homology"/>
<evidence type="ECO:0000256" key="2">
    <source>
        <dbReference type="ARBA" id="ARBA00007998"/>
    </source>
</evidence>
<keyword evidence="4" id="KW-0309">Germination</keyword>
<dbReference type="Proteomes" id="UP000294813">
    <property type="component" value="Unassembled WGS sequence"/>
</dbReference>
<comment type="caution">
    <text evidence="9">The sequence shown here is derived from an EMBL/GenBank/DDBJ whole genome shotgun (WGS) entry which is preliminary data.</text>
</comment>
<evidence type="ECO:0000256" key="6">
    <source>
        <dbReference type="ARBA" id="ARBA00022989"/>
    </source>
</evidence>
<evidence type="ECO:0000313" key="10">
    <source>
        <dbReference type="Proteomes" id="UP000294813"/>
    </source>
</evidence>
<dbReference type="PANTHER" id="PTHR34975:SF2">
    <property type="entry name" value="SPORE GERMINATION PROTEIN A2"/>
    <property type="match status" value="1"/>
</dbReference>
<name>A0A4R2RYC8_9FIRM</name>
<dbReference type="PANTHER" id="PTHR34975">
    <property type="entry name" value="SPORE GERMINATION PROTEIN A2"/>
    <property type="match status" value="1"/>
</dbReference>
<evidence type="ECO:0000256" key="5">
    <source>
        <dbReference type="ARBA" id="ARBA00022692"/>
    </source>
</evidence>
<dbReference type="OrthoDB" id="1675410at2"/>
<reference evidence="9 10" key="1">
    <citation type="submission" date="2019-03" db="EMBL/GenBank/DDBJ databases">
        <title>Genomic Encyclopedia of Type Strains, Phase IV (KMG-IV): sequencing the most valuable type-strain genomes for metagenomic binning, comparative biology and taxonomic classification.</title>
        <authorList>
            <person name="Goeker M."/>
        </authorList>
    </citation>
    <scope>NUCLEOTIDE SEQUENCE [LARGE SCALE GENOMIC DNA]</scope>
    <source>
        <strain evidence="9 10">DSM 11170</strain>
    </source>
</reference>
<keyword evidence="3" id="KW-0813">Transport</keyword>
<evidence type="ECO:0000256" key="7">
    <source>
        <dbReference type="ARBA" id="ARBA00023136"/>
    </source>
</evidence>
<dbReference type="GO" id="GO:0016020">
    <property type="term" value="C:membrane"/>
    <property type="evidence" value="ECO:0007669"/>
    <property type="project" value="UniProtKB-SubCell"/>
</dbReference>
<feature type="transmembrane region" description="Helical" evidence="8">
    <location>
        <begin position="150"/>
        <end position="169"/>
    </location>
</feature>
<keyword evidence="6 8" id="KW-1133">Transmembrane helix</keyword>
<dbReference type="InterPro" id="IPR038377">
    <property type="entry name" value="Na/Glc_symporter_sf"/>
</dbReference>
<dbReference type="AlphaFoldDB" id="A0A4R2RYC8"/>
<dbReference type="Gene3D" id="1.20.1730.10">
    <property type="entry name" value="Sodium/glucose cotransporter"/>
    <property type="match status" value="1"/>
</dbReference>
<feature type="transmembrane region" description="Helical" evidence="8">
    <location>
        <begin position="12"/>
        <end position="29"/>
    </location>
</feature>
<keyword evidence="10" id="KW-1185">Reference proteome</keyword>
<evidence type="ECO:0000313" key="9">
    <source>
        <dbReference type="EMBL" id="TCP68538.1"/>
    </source>
</evidence>
<feature type="transmembrane region" description="Helical" evidence="8">
    <location>
        <begin position="116"/>
        <end position="138"/>
    </location>
</feature>
<comment type="subcellular location">
    <subcellularLocation>
        <location evidence="1">Membrane</location>
        <topology evidence="1">Multi-pass membrane protein</topology>
    </subcellularLocation>
</comment>